<dbReference type="InterPro" id="IPR002525">
    <property type="entry name" value="Transp_IS110-like_N"/>
</dbReference>
<feature type="domain" description="Transposase IS110-like N-terminal" evidence="1">
    <location>
        <begin position="34"/>
        <end position="190"/>
    </location>
</feature>
<evidence type="ECO:0000259" key="1">
    <source>
        <dbReference type="Pfam" id="PF01548"/>
    </source>
</evidence>
<dbReference type="Pfam" id="PF01548">
    <property type="entry name" value="DEDD_Tnp_IS110"/>
    <property type="match status" value="1"/>
</dbReference>
<comment type="caution">
    <text evidence="3">The sequence shown here is derived from an EMBL/GenBank/DDBJ whole genome shotgun (WGS) entry which is preliminary data.</text>
</comment>
<dbReference type="Proteomes" id="UP000279669">
    <property type="component" value="Unassembled WGS sequence"/>
</dbReference>
<gene>
    <name evidence="3" type="ORF">C8D75_0077</name>
</gene>
<accession>A0ABX9UFM5</accession>
<organism evidence="3 4">
    <name type="scientific">Petrotoga olearia</name>
    <dbReference type="NCBI Taxonomy" id="156203"/>
    <lineage>
        <taxon>Bacteria</taxon>
        <taxon>Thermotogati</taxon>
        <taxon>Thermotogota</taxon>
        <taxon>Thermotogae</taxon>
        <taxon>Petrotogales</taxon>
        <taxon>Petrotogaceae</taxon>
        <taxon>Petrotoga</taxon>
    </lineage>
</organism>
<sequence>MAAKIRASLSFILYLYSKGGEITMNYDVLSTLFVGVDVSSLTNTVCAIDFQNNKLLDFDTKNNRIGAEYIAEAISNCLVSNNLDYVVIALEATSFYSTHIANFLSTNKKLLPFKPLVYQLNPKTTANYKKTFVDIDKTDHLDAYVIADFARCGKISSSPWRGSQFLALQRLTRHRFHLVQTLVSEKNWMLSNIYLKFSELAVNEDSLTADKDKPFSDIYGATSCAVLTEFYSLDEIVYKSINDLTQFVIEKSKNRFKDPTRVATLLKQAAKNSYRLDKMAYEPLNIAISSSLNVIKALEKEIETVDKAIEKTVKGLNPIEYQSLISVKGIGPVISSGIISEIGTIASFRSHDKLAKFAGLTWRKRQSGNYSSDETEMTKTGNPYLRYYFIEAASSVKNYIPEFEEYYWKKYYEVTTHQHKRALALTARKLVRMIFALLSKNRIYSNY</sequence>
<dbReference type="InterPro" id="IPR003346">
    <property type="entry name" value="Transposase_20"/>
</dbReference>
<dbReference type="InterPro" id="IPR047650">
    <property type="entry name" value="Transpos_IS110"/>
</dbReference>
<dbReference type="PANTHER" id="PTHR33055:SF15">
    <property type="entry name" value="TRANSPOSASE-RELATED"/>
    <property type="match status" value="1"/>
</dbReference>
<dbReference type="NCBIfam" id="NF033542">
    <property type="entry name" value="transpos_IS110"/>
    <property type="match status" value="1"/>
</dbReference>
<proteinExistence type="predicted"/>
<name>A0ABX9UFM5_9BACT</name>
<evidence type="ECO:0000313" key="3">
    <source>
        <dbReference type="EMBL" id="RMA76430.1"/>
    </source>
</evidence>
<protein>
    <submittedName>
        <fullName evidence="3">Transposase IS116/IS110/IS902 family protein</fullName>
    </submittedName>
</protein>
<evidence type="ECO:0000313" key="4">
    <source>
        <dbReference type="Proteomes" id="UP000279669"/>
    </source>
</evidence>
<feature type="domain" description="Transposase IS116/IS110/IS902 C-terminal" evidence="2">
    <location>
        <begin position="323"/>
        <end position="407"/>
    </location>
</feature>
<evidence type="ECO:0000259" key="2">
    <source>
        <dbReference type="Pfam" id="PF02371"/>
    </source>
</evidence>
<dbReference type="PANTHER" id="PTHR33055">
    <property type="entry name" value="TRANSPOSASE FOR INSERTION SEQUENCE ELEMENT IS1111A"/>
    <property type="match status" value="1"/>
</dbReference>
<dbReference type="EMBL" id="REFG01000001">
    <property type="protein sequence ID" value="RMA76430.1"/>
    <property type="molecule type" value="Genomic_DNA"/>
</dbReference>
<reference evidence="3 4" key="1">
    <citation type="submission" date="2018-10" db="EMBL/GenBank/DDBJ databases">
        <title>Genomic Encyclopedia of Type Strains, Phase IV (KMG-IV): sequencing the most valuable type-strain genomes for metagenomic binning, comparative biology and taxonomic classification.</title>
        <authorList>
            <person name="Goeker M."/>
        </authorList>
    </citation>
    <scope>NUCLEOTIDE SEQUENCE [LARGE SCALE GENOMIC DNA]</scope>
    <source>
        <strain evidence="3 4">DSM 13574</strain>
    </source>
</reference>
<keyword evidence="4" id="KW-1185">Reference proteome</keyword>
<dbReference type="Pfam" id="PF02371">
    <property type="entry name" value="Transposase_20"/>
    <property type="match status" value="1"/>
</dbReference>